<accession>A0A2A2TJ19</accession>
<evidence type="ECO:0000256" key="7">
    <source>
        <dbReference type="ARBA" id="ARBA00023211"/>
    </source>
</evidence>
<evidence type="ECO:0000256" key="9">
    <source>
        <dbReference type="HAMAP-Rule" id="MF_01038"/>
    </source>
</evidence>
<evidence type="ECO:0000256" key="3">
    <source>
        <dbReference type="ARBA" id="ARBA00004798"/>
    </source>
</evidence>
<dbReference type="Pfam" id="PF01676">
    <property type="entry name" value="Metalloenzyme"/>
    <property type="match status" value="1"/>
</dbReference>
<dbReference type="SUPFAM" id="SSF64158">
    <property type="entry name" value="2,3-Bisphosphoglycerate-independent phosphoglycerate mutase, substrate-binding domain"/>
    <property type="match status" value="1"/>
</dbReference>
<feature type="binding site" evidence="9 12">
    <location>
        <position position="208"/>
    </location>
    <ligand>
        <name>substrate</name>
    </ligand>
</feature>
<dbReference type="InterPro" id="IPR036646">
    <property type="entry name" value="PGAM_B_sf"/>
</dbReference>
<comment type="subunit">
    <text evidence="9">Monomer.</text>
</comment>
<feature type="binding site" evidence="9 13">
    <location>
        <position position="477"/>
    </location>
    <ligand>
        <name>Mn(2+)</name>
        <dbReference type="ChEBI" id="CHEBI:29035"/>
        <label>1</label>
    </ligand>
</feature>
<dbReference type="EC" id="5.4.2.12" evidence="9 10"/>
<dbReference type="NCBIfam" id="TIGR01307">
    <property type="entry name" value="pgm_bpd_ind"/>
    <property type="match status" value="1"/>
</dbReference>
<feature type="binding site" evidence="9 12">
    <location>
        <position position="351"/>
    </location>
    <ligand>
        <name>substrate</name>
    </ligand>
</feature>
<comment type="cofactor">
    <cofactor evidence="9">
        <name>Mn(2+)</name>
        <dbReference type="ChEBI" id="CHEBI:29035"/>
    </cofactor>
    <text evidence="9">Binds 2 manganese ions per subunit.</text>
</comment>
<evidence type="ECO:0000256" key="13">
    <source>
        <dbReference type="PIRSR" id="PIRSR001492-3"/>
    </source>
</evidence>
<dbReference type="CDD" id="cd16010">
    <property type="entry name" value="iPGM"/>
    <property type="match status" value="1"/>
</dbReference>
<dbReference type="GO" id="GO:0030145">
    <property type="term" value="F:manganese ion binding"/>
    <property type="evidence" value="ECO:0007669"/>
    <property type="project" value="UniProtKB-UniRule"/>
</dbReference>
<evidence type="ECO:0000313" key="16">
    <source>
        <dbReference type="EMBL" id="PAX54166.1"/>
    </source>
</evidence>
<evidence type="ECO:0000259" key="14">
    <source>
        <dbReference type="Pfam" id="PF01676"/>
    </source>
</evidence>
<name>A0A2A2TJ19_9CYAN</name>
<evidence type="ECO:0000256" key="4">
    <source>
        <dbReference type="ARBA" id="ARBA00008819"/>
    </source>
</evidence>
<feature type="domain" description="BPG-independent PGAM N-terminal" evidence="15">
    <location>
        <begin position="104"/>
        <end position="314"/>
    </location>
</feature>
<keyword evidence="8 9" id="KW-0413">Isomerase</keyword>
<dbReference type="FunFam" id="3.40.1450.10:FF:000002">
    <property type="entry name" value="2,3-bisphosphoglycerate-independent phosphoglycerate mutase"/>
    <property type="match status" value="1"/>
</dbReference>
<feature type="binding site" evidence="9 13">
    <location>
        <position position="422"/>
    </location>
    <ligand>
        <name>Mn(2+)</name>
        <dbReference type="ChEBI" id="CHEBI:29035"/>
        <label>1</label>
    </ligand>
</feature>
<evidence type="ECO:0000256" key="10">
    <source>
        <dbReference type="NCBIfam" id="TIGR01307"/>
    </source>
</evidence>
<feature type="domain" description="Metalloenzyme" evidence="14">
    <location>
        <begin position="27"/>
        <end position="523"/>
    </location>
</feature>
<dbReference type="UniPathway" id="UPA00109">
    <property type="reaction ID" value="UER00186"/>
</dbReference>
<sequence>MVGSSGIIRLLQKVKGSFIMTKAPIAPVVLVILDGWGYCEETQGNAIAQAKTPVMNSLWAAYPHTLIRTSGKAVGLPEGQMGNSEVGHLNIGAGRVVPQELVRISDAVEDGSINQNPALVKICQEVLKSQNGKLHVIGLCSEGGVHSHLSHLFGLLDLAKTQGISQVCIHAITDGRDTAPSEAVKAIGLLQNYCDRIGNAKITTVSGRYYAMDRDRRWDRVKRAYDVMVQDGEGVGRSAVEQVQASYAEGLTDEFILPARIAPGAIEAGDGVIFFNFRPDRARQLTQAFVSPEFNGFERLQIKPLSFATFTQYDPELKVSVAFEPQNLSNILGEVISQKGLKQFRTAETEKYAHVTYFFNGGLEEPFPGEDRELVSSPMVATYDSVPSMSAEAVTDVALAAISKHLYSLVVINYANPDMVGHTGQIPATVQAIETVDRCVGRLLEGINKAGGTAIITADHGNAEYMLDEGGNPWTAHTTNPVPLIVIEGEGAKIPGHGTDVSLRDDGKLADIAPTILDILQLPQPQEMTGRSLVQPADYDVRGNRTAVKARM</sequence>
<keyword evidence="5 9" id="KW-0479">Metal-binding</keyword>
<gene>
    <name evidence="9" type="primary">gpmI</name>
    <name evidence="16" type="ORF">CK510_12545</name>
</gene>
<dbReference type="PIRSF" id="PIRSF001492">
    <property type="entry name" value="IPGAM"/>
    <property type="match status" value="1"/>
</dbReference>
<dbReference type="SUPFAM" id="SSF53649">
    <property type="entry name" value="Alkaline phosphatase-like"/>
    <property type="match status" value="1"/>
</dbReference>
<evidence type="ECO:0000256" key="1">
    <source>
        <dbReference type="ARBA" id="ARBA00000370"/>
    </source>
</evidence>
<feature type="binding site" evidence="9 12">
    <location>
        <begin position="278"/>
        <end position="281"/>
    </location>
    <ligand>
        <name>substrate</name>
    </ligand>
</feature>
<evidence type="ECO:0000256" key="6">
    <source>
        <dbReference type="ARBA" id="ARBA00023152"/>
    </source>
</evidence>
<dbReference type="Proteomes" id="UP000218238">
    <property type="component" value="Unassembled WGS sequence"/>
</dbReference>
<evidence type="ECO:0000256" key="12">
    <source>
        <dbReference type="PIRSR" id="PIRSR001492-2"/>
    </source>
</evidence>
<evidence type="ECO:0000259" key="15">
    <source>
        <dbReference type="Pfam" id="PF06415"/>
    </source>
</evidence>
<dbReference type="GO" id="GO:0006096">
    <property type="term" value="P:glycolytic process"/>
    <property type="evidence" value="ECO:0007669"/>
    <property type="project" value="UniProtKB-UniRule"/>
</dbReference>
<comment type="function">
    <text evidence="2 9">Catalyzes the interconversion of 2-phosphoglycerate and 3-phosphoglycerate.</text>
</comment>
<dbReference type="GO" id="GO:0005829">
    <property type="term" value="C:cytosol"/>
    <property type="evidence" value="ECO:0007669"/>
    <property type="project" value="TreeGrafter"/>
</dbReference>
<dbReference type="InterPro" id="IPR011258">
    <property type="entry name" value="BPG-indep_PGM_N"/>
</dbReference>
<dbReference type="Gene3D" id="3.40.1450.10">
    <property type="entry name" value="BPG-independent phosphoglycerate mutase, domain B"/>
    <property type="match status" value="1"/>
</dbReference>
<keyword evidence="6 9" id="KW-0324">Glycolysis</keyword>
<dbReference type="InterPro" id="IPR017850">
    <property type="entry name" value="Alkaline_phosphatase_core_sf"/>
</dbReference>
<dbReference type="Gene3D" id="3.40.720.10">
    <property type="entry name" value="Alkaline Phosphatase, subunit A"/>
    <property type="match status" value="1"/>
</dbReference>
<proteinExistence type="inferred from homology"/>
<dbReference type="InterPro" id="IPR005995">
    <property type="entry name" value="Pgm_bpd_ind"/>
</dbReference>
<dbReference type="RefSeq" id="WP_095722026.1">
    <property type="nucleotide sequence ID" value="NZ_NTFS01000119.1"/>
</dbReference>
<dbReference type="GO" id="GO:0004619">
    <property type="term" value="F:phosphoglycerate mutase activity"/>
    <property type="evidence" value="ECO:0007669"/>
    <property type="project" value="UniProtKB-UniRule"/>
</dbReference>
<evidence type="ECO:0000256" key="5">
    <source>
        <dbReference type="ARBA" id="ARBA00022723"/>
    </source>
</evidence>
<dbReference type="PANTHER" id="PTHR31637">
    <property type="entry name" value="2,3-BISPHOSPHOGLYCERATE-INDEPENDENT PHOSPHOGLYCERATE MUTASE"/>
    <property type="match status" value="1"/>
</dbReference>
<comment type="pathway">
    <text evidence="3 9">Carbohydrate degradation; glycolysis; pyruvate from D-glyceraldehyde 3-phosphate: step 3/5.</text>
</comment>
<dbReference type="AlphaFoldDB" id="A0A2A2TJ19"/>
<dbReference type="InterPro" id="IPR006124">
    <property type="entry name" value="Metalloenzyme"/>
</dbReference>
<comment type="caution">
    <text evidence="16">The sequence shown here is derived from an EMBL/GenBank/DDBJ whole genome shotgun (WGS) entry which is preliminary data.</text>
</comment>
<reference evidence="16 17" key="1">
    <citation type="submission" date="2017-08" db="EMBL/GenBank/DDBJ databases">
        <title>Draft genome sequence of filamentous cyanobacterium Calothrix elsteri CCALA 953.</title>
        <authorList>
            <person name="Gagunashvili A.N."/>
            <person name="Elster J."/>
            <person name="Andresson O.S."/>
        </authorList>
    </citation>
    <scope>NUCLEOTIDE SEQUENCE [LARGE SCALE GENOMIC DNA]</scope>
    <source>
        <strain evidence="16 17">CCALA 953</strain>
    </source>
</reference>
<evidence type="ECO:0000256" key="11">
    <source>
        <dbReference type="PIRSR" id="PIRSR001492-1"/>
    </source>
</evidence>
<feature type="binding site" evidence="9 13">
    <location>
        <position position="34"/>
    </location>
    <ligand>
        <name>Mn(2+)</name>
        <dbReference type="ChEBI" id="CHEBI:29035"/>
        <label>2</label>
    </ligand>
</feature>
<dbReference type="PANTHER" id="PTHR31637:SF0">
    <property type="entry name" value="2,3-BISPHOSPHOGLYCERATE-INDEPENDENT PHOSPHOGLYCERATE MUTASE"/>
    <property type="match status" value="1"/>
</dbReference>
<feature type="binding site" evidence="9 12">
    <location>
        <begin position="176"/>
        <end position="177"/>
    </location>
    <ligand>
        <name>substrate</name>
    </ligand>
</feature>
<feature type="binding site" evidence="9 13">
    <location>
        <position position="459"/>
    </location>
    <ligand>
        <name>Mn(2+)</name>
        <dbReference type="ChEBI" id="CHEBI:29035"/>
        <label>2</label>
    </ligand>
</feature>
<comment type="catalytic activity">
    <reaction evidence="1 9">
        <text>(2R)-2-phosphoglycerate = (2R)-3-phosphoglycerate</text>
        <dbReference type="Rhea" id="RHEA:15901"/>
        <dbReference type="ChEBI" id="CHEBI:58272"/>
        <dbReference type="ChEBI" id="CHEBI:58289"/>
        <dbReference type="EC" id="5.4.2.12"/>
    </reaction>
</comment>
<feature type="binding site" evidence="9 13">
    <location>
        <position position="418"/>
    </location>
    <ligand>
        <name>Mn(2+)</name>
        <dbReference type="ChEBI" id="CHEBI:29035"/>
        <label>1</label>
    </ligand>
</feature>
<protein>
    <recommendedName>
        <fullName evidence="9 10">2,3-bisphosphoglycerate-independent phosphoglycerate mutase</fullName>
        <shortName evidence="9">BPG-independent PGAM</shortName>
        <shortName evidence="9">Phosphoglyceromutase</shortName>
        <shortName evidence="9">iPGM</shortName>
        <ecNumber evidence="9 10">5.4.2.12</ecNumber>
    </recommendedName>
</protein>
<keyword evidence="17" id="KW-1185">Reference proteome</keyword>
<feature type="binding site" evidence="9 12">
    <location>
        <position position="214"/>
    </location>
    <ligand>
        <name>substrate</name>
    </ligand>
</feature>
<feature type="binding site" evidence="9 12">
    <location>
        <position position="146"/>
    </location>
    <ligand>
        <name>substrate</name>
    </ligand>
</feature>
<dbReference type="GO" id="GO:0006007">
    <property type="term" value="P:glucose catabolic process"/>
    <property type="evidence" value="ECO:0007669"/>
    <property type="project" value="InterPro"/>
</dbReference>
<dbReference type="OrthoDB" id="9800863at2"/>
<feature type="binding site" evidence="9 13">
    <location>
        <position position="84"/>
    </location>
    <ligand>
        <name>Mn(2+)</name>
        <dbReference type="ChEBI" id="CHEBI:29035"/>
        <label>2</label>
    </ligand>
</feature>
<keyword evidence="7 9" id="KW-0464">Manganese</keyword>
<organism evidence="16 17">
    <name type="scientific">Brunnivagina elsteri CCALA 953</name>
    <dbReference type="NCBI Taxonomy" id="987040"/>
    <lineage>
        <taxon>Bacteria</taxon>
        <taxon>Bacillati</taxon>
        <taxon>Cyanobacteriota</taxon>
        <taxon>Cyanophyceae</taxon>
        <taxon>Nostocales</taxon>
        <taxon>Calotrichaceae</taxon>
        <taxon>Brunnivagina</taxon>
    </lineage>
</organism>
<feature type="binding site" evidence="9 13">
    <location>
        <position position="460"/>
    </location>
    <ligand>
        <name>Mn(2+)</name>
        <dbReference type="ChEBI" id="CHEBI:29035"/>
        <label>2</label>
    </ligand>
</feature>
<dbReference type="HAMAP" id="MF_01038">
    <property type="entry name" value="GpmI"/>
    <property type="match status" value="1"/>
</dbReference>
<comment type="similarity">
    <text evidence="4 9">Belongs to the BPG-independent phosphoglycerate mutase family.</text>
</comment>
<dbReference type="Pfam" id="PF06415">
    <property type="entry name" value="iPGM_N"/>
    <property type="match status" value="1"/>
</dbReference>
<evidence type="ECO:0000256" key="2">
    <source>
        <dbReference type="ARBA" id="ARBA00002315"/>
    </source>
</evidence>
<evidence type="ECO:0000256" key="8">
    <source>
        <dbReference type="ARBA" id="ARBA00023235"/>
    </source>
</evidence>
<dbReference type="EMBL" id="NTFS01000119">
    <property type="protein sequence ID" value="PAX54166.1"/>
    <property type="molecule type" value="Genomic_DNA"/>
</dbReference>
<evidence type="ECO:0000313" key="17">
    <source>
        <dbReference type="Proteomes" id="UP000218238"/>
    </source>
</evidence>
<feature type="active site" description="Phosphoserine intermediate" evidence="9 11">
    <location>
        <position position="84"/>
    </location>
</feature>